<dbReference type="STRING" id="5722.A2DRA0"/>
<evidence type="ECO:0000313" key="4">
    <source>
        <dbReference type="EMBL" id="EAY17026.1"/>
    </source>
</evidence>
<dbReference type="Gene3D" id="3.40.50.300">
    <property type="entry name" value="P-loop containing nucleotide triphosphate hydrolases"/>
    <property type="match status" value="1"/>
</dbReference>
<dbReference type="SMR" id="A2DRA0"/>
<dbReference type="Gene3D" id="3.40.50.10810">
    <property type="entry name" value="Tandem AAA-ATPase domain"/>
    <property type="match status" value="1"/>
</dbReference>
<dbReference type="GO" id="GO:0005634">
    <property type="term" value="C:nucleus"/>
    <property type="evidence" value="ECO:0000318"/>
    <property type="project" value="GO_Central"/>
</dbReference>
<dbReference type="GO" id="GO:0016787">
    <property type="term" value="F:hydrolase activity"/>
    <property type="evidence" value="ECO:0007669"/>
    <property type="project" value="UniProtKB-KW"/>
</dbReference>
<dbReference type="GO" id="GO:0003677">
    <property type="term" value="F:DNA binding"/>
    <property type="evidence" value="ECO:0000318"/>
    <property type="project" value="GO_Central"/>
</dbReference>
<feature type="domain" description="Helicase C-terminal" evidence="3">
    <location>
        <begin position="626"/>
        <end position="776"/>
    </location>
</feature>
<dbReference type="GO" id="GO:0005524">
    <property type="term" value="F:ATP binding"/>
    <property type="evidence" value="ECO:0007669"/>
    <property type="project" value="InterPro"/>
</dbReference>
<dbReference type="GO" id="GO:0140750">
    <property type="term" value="F:nucleosome array spacer activity"/>
    <property type="evidence" value="ECO:0000318"/>
    <property type="project" value="GO_Central"/>
</dbReference>
<dbReference type="PANTHER" id="PTHR10799">
    <property type="entry name" value="SNF2/RAD54 HELICASE FAMILY"/>
    <property type="match status" value="1"/>
</dbReference>
<dbReference type="CDD" id="cd18793">
    <property type="entry name" value="SF2_C_SNF"/>
    <property type="match status" value="1"/>
</dbReference>
<proteinExistence type="predicted"/>
<dbReference type="SMART" id="SM00487">
    <property type="entry name" value="DEXDc"/>
    <property type="match status" value="1"/>
</dbReference>
<dbReference type="GO" id="GO:0003682">
    <property type="term" value="F:chromatin binding"/>
    <property type="evidence" value="ECO:0000318"/>
    <property type="project" value="GO_Central"/>
</dbReference>
<dbReference type="VEuPathDB" id="TrichDB:TVAG_297050"/>
<reference evidence="4" key="1">
    <citation type="submission" date="2006-10" db="EMBL/GenBank/DDBJ databases">
        <authorList>
            <person name="Amadeo P."/>
            <person name="Zhao Q."/>
            <person name="Wortman J."/>
            <person name="Fraser-Liggett C."/>
            <person name="Carlton J."/>
        </authorList>
    </citation>
    <scope>NUCLEOTIDE SEQUENCE</scope>
    <source>
        <strain evidence="4">G3</strain>
    </source>
</reference>
<reference evidence="4" key="2">
    <citation type="journal article" date="2007" name="Science">
        <title>Draft genome sequence of the sexually transmitted pathogen Trichomonas vaginalis.</title>
        <authorList>
            <person name="Carlton J.M."/>
            <person name="Hirt R.P."/>
            <person name="Silva J.C."/>
            <person name="Delcher A.L."/>
            <person name="Schatz M."/>
            <person name="Zhao Q."/>
            <person name="Wortman J.R."/>
            <person name="Bidwell S.L."/>
            <person name="Alsmark U.C.M."/>
            <person name="Besteiro S."/>
            <person name="Sicheritz-Ponten T."/>
            <person name="Noel C.J."/>
            <person name="Dacks J.B."/>
            <person name="Foster P.G."/>
            <person name="Simillion C."/>
            <person name="Van de Peer Y."/>
            <person name="Miranda-Saavedra D."/>
            <person name="Barton G.J."/>
            <person name="Westrop G.D."/>
            <person name="Mueller S."/>
            <person name="Dessi D."/>
            <person name="Fiori P.L."/>
            <person name="Ren Q."/>
            <person name="Paulsen I."/>
            <person name="Zhang H."/>
            <person name="Bastida-Corcuera F.D."/>
            <person name="Simoes-Barbosa A."/>
            <person name="Brown M.T."/>
            <person name="Hayes R.D."/>
            <person name="Mukherjee M."/>
            <person name="Okumura C.Y."/>
            <person name="Schneider R."/>
            <person name="Smith A.J."/>
            <person name="Vanacova S."/>
            <person name="Villalvazo M."/>
            <person name="Haas B.J."/>
            <person name="Pertea M."/>
            <person name="Feldblyum T.V."/>
            <person name="Utterback T.R."/>
            <person name="Shu C.L."/>
            <person name="Osoegawa K."/>
            <person name="de Jong P.J."/>
            <person name="Hrdy I."/>
            <person name="Horvathova L."/>
            <person name="Zubacova Z."/>
            <person name="Dolezal P."/>
            <person name="Malik S.B."/>
            <person name="Logsdon J.M. Jr."/>
            <person name="Henze K."/>
            <person name="Gupta A."/>
            <person name="Wang C.C."/>
            <person name="Dunne R.L."/>
            <person name="Upcroft J.A."/>
            <person name="Upcroft P."/>
            <person name="White O."/>
            <person name="Salzberg S.L."/>
            <person name="Tang P."/>
            <person name="Chiu C.-H."/>
            <person name="Lee Y.-S."/>
            <person name="Embley T.M."/>
            <person name="Coombs G.H."/>
            <person name="Mottram J.C."/>
            <person name="Tachezy J."/>
            <person name="Fraser-Liggett C.M."/>
            <person name="Johnson P.J."/>
        </authorList>
    </citation>
    <scope>NUCLEOTIDE SEQUENCE [LARGE SCALE GENOMIC DNA]</scope>
    <source>
        <strain evidence="4">G3</strain>
    </source>
</reference>
<accession>A2DRA0</accession>
<dbReference type="InterPro" id="IPR000330">
    <property type="entry name" value="SNF2_N"/>
</dbReference>
<sequence length="871" mass="101125">MDLRQEAQFLAQMTFATQLGAFSSTNTRDLSKAWGIEPPENVQVINFQNQASSISFWKKAPDVPHHKYMECHVGEFDKHQIPMALLAQERDNFVQKKMQSFLRNMRNKKKSDKYTDEENEKFEYLQHTLLLSSRQRYIRDNFYNSFQIFASGKILKPNDLKQIFRLPTLTQMERKKGYVIRGISYNDFLWPKGKDFTPATPFSVLPRHIIRNREKEKSEIDLNASVPVVLSILSESASIIVAQQSFKFFNEMRNKFHSKRLVKHHLENLMMSKEAQRENEEILIDKETIEDDLEFFHKYWPAPTFNHPLRIVAQPSILQNVELHSHQIKGLSWLIHMYDNHMNALLADEVGLGKTLQIISFFAYLKEARHINGPHLVVVPNAVMVTWRTEFEKYLPSAKFVFYHSKAKSRHNFFNEVVARTDFDILLTTYSILFQDQDKLGQITWRTAVFDEGHKLKNPKAQIFKAVEDTIFSDFRIIVTATPYQNKLEELWAILSLIRPSYFGNLDKFKLFFSRIEKKVVDPANHELVVHRLHEVIRPFTLRRSQDEVAVEIPGKYEVTLKVSPSELQNSIMAKGKKEGLDNNKQMYITKRLSNSPILFFPRDVFEKIDPEYLFSRTPKLQLLDVILQKLITTGHRFLIYSQWTSMMDLLEIYLNWRKIETSRIDGSVTTSERSRLIKSFVVPGSPVKGMLLSTRSSAFGLNLQAADTVILFDSDYNPFIELQASARVHRMGQTNSVVIVRLMTNDTGEEHILRIARRKFKMGQQIITAGMFNLGLPEENKINVEGEKTVEIVNPTEQQLNEILARGKQEEGILAFQPYLPPTLPDENNENYQKLDNEAVDAYIDIAVNGVTHPNPDAADPYYDEFEDVD</sequence>
<dbReference type="KEGG" id="tva:4775040"/>
<dbReference type="EMBL" id="DS113235">
    <property type="protein sequence ID" value="EAY17026.1"/>
    <property type="molecule type" value="Genomic_DNA"/>
</dbReference>
<dbReference type="OrthoDB" id="5857104at2759"/>
<evidence type="ECO:0000259" key="2">
    <source>
        <dbReference type="PROSITE" id="PS51192"/>
    </source>
</evidence>
<dbReference type="PROSITE" id="PS51194">
    <property type="entry name" value="HELICASE_CTER"/>
    <property type="match status" value="1"/>
</dbReference>
<dbReference type="InterPro" id="IPR001650">
    <property type="entry name" value="Helicase_C-like"/>
</dbReference>
<gene>
    <name evidence="4" type="ORF">TVAG_297050</name>
</gene>
<organism evidence="4 5">
    <name type="scientific">Trichomonas vaginalis (strain ATCC PRA-98 / G3)</name>
    <dbReference type="NCBI Taxonomy" id="412133"/>
    <lineage>
        <taxon>Eukaryota</taxon>
        <taxon>Metamonada</taxon>
        <taxon>Parabasalia</taxon>
        <taxon>Trichomonadida</taxon>
        <taxon>Trichomonadidae</taxon>
        <taxon>Trichomonas</taxon>
    </lineage>
</organism>
<keyword evidence="1" id="KW-0378">Hydrolase</keyword>
<dbReference type="SUPFAM" id="SSF52540">
    <property type="entry name" value="P-loop containing nucleoside triphosphate hydrolases"/>
    <property type="match status" value="2"/>
</dbReference>
<protein>
    <submittedName>
        <fullName evidence="4">Type III restriction enzyme, res subunit family protein</fullName>
    </submittedName>
</protein>
<dbReference type="RefSeq" id="XP_001329249.1">
    <property type="nucleotide sequence ID" value="XM_001329214.1"/>
</dbReference>
<evidence type="ECO:0000259" key="3">
    <source>
        <dbReference type="PROSITE" id="PS51194"/>
    </source>
</evidence>
<dbReference type="GO" id="GO:0045944">
    <property type="term" value="P:positive regulation of transcription by RNA polymerase II"/>
    <property type="evidence" value="ECO:0000318"/>
    <property type="project" value="GO_Central"/>
</dbReference>
<keyword evidence="5" id="KW-1185">Reference proteome</keyword>
<dbReference type="SMART" id="SM00490">
    <property type="entry name" value="HELICc"/>
    <property type="match status" value="1"/>
</dbReference>
<evidence type="ECO:0000256" key="1">
    <source>
        <dbReference type="ARBA" id="ARBA00022801"/>
    </source>
</evidence>
<dbReference type="InParanoid" id="A2DRA0"/>
<dbReference type="Pfam" id="PF00176">
    <property type="entry name" value="SNF2-rel_dom"/>
    <property type="match status" value="1"/>
</dbReference>
<dbReference type="InterPro" id="IPR014001">
    <property type="entry name" value="Helicase_ATP-bd"/>
</dbReference>
<dbReference type="VEuPathDB" id="TrichDB:TVAGG3_0512610"/>
<dbReference type="GO" id="GO:0031507">
    <property type="term" value="P:heterochromatin formation"/>
    <property type="evidence" value="ECO:0000318"/>
    <property type="project" value="GO_Central"/>
</dbReference>
<dbReference type="AlphaFoldDB" id="A2DRA0"/>
<name>A2DRA0_TRIV3</name>
<dbReference type="GO" id="GO:0000785">
    <property type="term" value="C:chromatin"/>
    <property type="evidence" value="ECO:0000318"/>
    <property type="project" value="GO_Central"/>
</dbReference>
<dbReference type="InterPro" id="IPR038718">
    <property type="entry name" value="SNF2-like_sf"/>
</dbReference>
<dbReference type="Proteomes" id="UP000001542">
    <property type="component" value="Unassembled WGS sequence"/>
</dbReference>
<dbReference type="InterPro" id="IPR049730">
    <property type="entry name" value="SNF2/RAD54-like_C"/>
</dbReference>
<dbReference type="eggNOG" id="KOG0386">
    <property type="taxonomic scope" value="Eukaryota"/>
</dbReference>
<evidence type="ECO:0000313" key="5">
    <source>
        <dbReference type="Proteomes" id="UP000001542"/>
    </source>
</evidence>
<dbReference type="PROSITE" id="PS51192">
    <property type="entry name" value="HELICASE_ATP_BIND_1"/>
    <property type="match status" value="1"/>
</dbReference>
<dbReference type="InterPro" id="IPR027417">
    <property type="entry name" value="P-loop_NTPase"/>
</dbReference>
<dbReference type="Pfam" id="PF00271">
    <property type="entry name" value="Helicase_C"/>
    <property type="match status" value="1"/>
</dbReference>
<feature type="domain" description="Helicase ATP-binding" evidence="2">
    <location>
        <begin position="335"/>
        <end position="501"/>
    </location>
</feature>